<reference evidence="10" key="2">
    <citation type="submission" date="2025-08" db="UniProtKB">
        <authorList>
            <consortium name="Ensembl"/>
        </authorList>
    </citation>
    <scope>IDENTIFICATION</scope>
</reference>
<dbReference type="InterPro" id="IPR016361">
    <property type="entry name" value="TEF_metazoa"/>
</dbReference>
<evidence type="ECO:0000256" key="2">
    <source>
        <dbReference type="ARBA" id="ARBA00023015"/>
    </source>
</evidence>
<accession>A0A669AYD3</accession>
<feature type="region of interest" description="Disordered" evidence="8">
    <location>
        <begin position="1"/>
        <end position="38"/>
    </location>
</feature>
<dbReference type="Ensembl" id="ENSONIT00000051687.1">
    <property type="protein sequence ID" value="ENSONIP00000028441.1"/>
    <property type="gene ID" value="ENSONIG00000011013.2"/>
</dbReference>
<dbReference type="Gene3D" id="6.10.20.40">
    <property type="entry name" value="TEA/ATTS domain"/>
    <property type="match status" value="1"/>
</dbReference>
<evidence type="ECO:0000256" key="5">
    <source>
        <dbReference type="ARBA" id="ARBA00023242"/>
    </source>
</evidence>
<evidence type="ECO:0000256" key="1">
    <source>
        <dbReference type="ARBA" id="ARBA00004123"/>
    </source>
</evidence>
<dbReference type="AlphaFoldDB" id="A0A669AYD3"/>
<dbReference type="GO" id="GO:0048568">
    <property type="term" value="P:embryonic organ development"/>
    <property type="evidence" value="ECO:0007669"/>
    <property type="project" value="TreeGrafter"/>
</dbReference>
<dbReference type="GO" id="GO:0035329">
    <property type="term" value="P:hippo signaling"/>
    <property type="evidence" value="ECO:0007669"/>
    <property type="project" value="InterPro"/>
</dbReference>
<evidence type="ECO:0000313" key="11">
    <source>
        <dbReference type="Proteomes" id="UP000005207"/>
    </source>
</evidence>
<dbReference type="Pfam" id="PF01285">
    <property type="entry name" value="TEA"/>
    <property type="match status" value="1"/>
</dbReference>
<evidence type="ECO:0000256" key="4">
    <source>
        <dbReference type="ARBA" id="ARBA00023163"/>
    </source>
</evidence>
<dbReference type="GO" id="GO:0000981">
    <property type="term" value="F:DNA-binding transcription factor activity, RNA polymerase II-specific"/>
    <property type="evidence" value="ECO:0007669"/>
    <property type="project" value="TreeGrafter"/>
</dbReference>
<dbReference type="GO" id="GO:0000978">
    <property type="term" value="F:RNA polymerase II cis-regulatory region sequence-specific DNA binding"/>
    <property type="evidence" value="ECO:0007669"/>
    <property type="project" value="TreeGrafter"/>
</dbReference>
<reference evidence="10" key="3">
    <citation type="submission" date="2025-09" db="UniProtKB">
        <authorList>
            <consortium name="Ensembl"/>
        </authorList>
    </citation>
    <scope>IDENTIFICATION</scope>
</reference>
<dbReference type="PROSITE" id="PS51088">
    <property type="entry name" value="TEA_2"/>
    <property type="match status" value="1"/>
</dbReference>
<dbReference type="InterPro" id="IPR000818">
    <property type="entry name" value="TEA/ATTS_dom"/>
</dbReference>
<dbReference type="PANTHER" id="PTHR11834">
    <property type="entry name" value="TRANSCRIPTIONAL ENHANCER FACTOR TEF RELATED"/>
    <property type="match status" value="1"/>
</dbReference>
<dbReference type="SMART" id="SM00426">
    <property type="entry name" value="TEA"/>
    <property type="match status" value="1"/>
</dbReference>
<keyword evidence="3 6" id="KW-0238">DNA-binding</keyword>
<proteinExistence type="predicted"/>
<organism evidence="10 11">
    <name type="scientific">Oreochromis niloticus</name>
    <name type="common">Nile tilapia</name>
    <name type="synonym">Tilapia nilotica</name>
    <dbReference type="NCBI Taxonomy" id="8128"/>
    <lineage>
        <taxon>Eukaryota</taxon>
        <taxon>Metazoa</taxon>
        <taxon>Chordata</taxon>
        <taxon>Craniata</taxon>
        <taxon>Vertebrata</taxon>
        <taxon>Euteleostomi</taxon>
        <taxon>Actinopterygii</taxon>
        <taxon>Neopterygii</taxon>
        <taxon>Teleostei</taxon>
        <taxon>Neoteleostei</taxon>
        <taxon>Acanthomorphata</taxon>
        <taxon>Ovalentaria</taxon>
        <taxon>Cichlomorphae</taxon>
        <taxon>Cichliformes</taxon>
        <taxon>Cichlidae</taxon>
        <taxon>African cichlids</taxon>
        <taxon>Pseudocrenilabrinae</taxon>
        <taxon>Oreochromini</taxon>
        <taxon>Oreochromis</taxon>
    </lineage>
</organism>
<keyword evidence="5 6" id="KW-0539">Nucleus</keyword>
<feature type="domain" description="TEA" evidence="9">
    <location>
        <begin position="29"/>
        <end position="105"/>
    </location>
</feature>
<gene>
    <name evidence="10" type="primary">tead1a</name>
</gene>
<name>A0A669AYD3_ORENI</name>
<dbReference type="FunFam" id="2.70.50.80:FF:000001">
    <property type="entry name" value="Transcriptional enhancer factor TEF-1, putative"/>
    <property type="match status" value="1"/>
</dbReference>
<evidence type="ECO:0000259" key="9">
    <source>
        <dbReference type="PROSITE" id="PS51088"/>
    </source>
</evidence>
<sequence length="405" mass="46294">MERSSWSGSESPGEDMDRLSDSGGDKTMDGDPEGVWSPDIEQSFQEALAIYPPCGRRKIILSDEGKMYGRNELIARYIKLRTGKTRTRKQVSSHIQVLARRKSREFQSKLKDQNAKEKALQSISSMSSAQIVSATAIHSKLLRLPRCIIIKPFSQQAYSVQTAGTTTISGYEPPSAAQTHREPAWQGRSIGTTKLRLVEFSSFLETQRDQEAYNKHLFVHISQSSLSYSDPLLECVDIRQIYDKFPEKKGGLKELFDKGPQNAFYLIKFWADLNYNVQDDPAAFYGVTSQYESSENMTITCSTKVCSFGKQVVEKVETEYARFENGRFVYRISRSPMCEYMINFIHKLKHLPEKYMMNSVLENFTILLVVSNRDTQETLLCMACVFEVSNNEHGAQHHIYRLIKE</sequence>
<evidence type="ECO:0000256" key="3">
    <source>
        <dbReference type="ARBA" id="ARBA00023125"/>
    </source>
</evidence>
<protein>
    <submittedName>
        <fullName evidence="10">TEA domain family member 1a</fullName>
    </submittedName>
</protein>
<evidence type="ECO:0000313" key="10">
    <source>
        <dbReference type="Ensembl" id="ENSONIP00000028441.1"/>
    </source>
</evidence>
<feature type="compositionally biased region" description="Basic and acidic residues" evidence="8">
    <location>
        <begin position="15"/>
        <end position="29"/>
    </location>
</feature>
<dbReference type="GO" id="GO:0005667">
    <property type="term" value="C:transcription regulator complex"/>
    <property type="evidence" value="ECO:0007669"/>
    <property type="project" value="TreeGrafter"/>
</dbReference>
<dbReference type="InterPro" id="IPR050937">
    <property type="entry name" value="TEC1_TEAD_TF"/>
</dbReference>
<comment type="subcellular location">
    <subcellularLocation>
        <location evidence="1 6">Nucleus</location>
    </subcellularLocation>
</comment>
<dbReference type="PROSITE" id="PS00554">
    <property type="entry name" value="TEA_1"/>
    <property type="match status" value="1"/>
</dbReference>
<dbReference type="InterPro" id="IPR041086">
    <property type="entry name" value="YBD"/>
</dbReference>
<evidence type="ECO:0000256" key="6">
    <source>
        <dbReference type="PIRNR" id="PIRNR002603"/>
    </source>
</evidence>
<dbReference type="Pfam" id="PF17725">
    <property type="entry name" value="YBD"/>
    <property type="match status" value="1"/>
</dbReference>
<keyword evidence="4 6" id="KW-0804">Transcription</keyword>
<dbReference type="Gene3D" id="2.70.50.80">
    <property type="match status" value="1"/>
</dbReference>
<dbReference type="PRINTS" id="PR00065">
    <property type="entry name" value="TEADOMAIN"/>
</dbReference>
<keyword evidence="11" id="KW-1185">Reference proteome</keyword>
<dbReference type="InterPro" id="IPR038096">
    <property type="entry name" value="TEA/ATTS_sf"/>
</dbReference>
<reference evidence="11" key="1">
    <citation type="submission" date="2012-01" db="EMBL/GenBank/DDBJ databases">
        <title>The Genome Sequence of Oreochromis niloticus (Nile Tilapia).</title>
        <authorList>
            <consortium name="Broad Institute Genome Assembly Team"/>
            <consortium name="Broad Institute Sequencing Platform"/>
            <person name="Di Palma F."/>
            <person name="Johnson J."/>
            <person name="Lander E.S."/>
            <person name="Lindblad-Toh K."/>
        </authorList>
    </citation>
    <scope>NUCLEOTIDE SEQUENCE [LARGE SCALE GENOMIC DNA]</scope>
</reference>
<dbReference type="GeneTree" id="ENSGT00950000182956"/>
<dbReference type="PANTHER" id="PTHR11834:SF4">
    <property type="entry name" value="TRANSCRIPTIONAL ENHANCER FACTOR TEF-1"/>
    <property type="match status" value="1"/>
</dbReference>
<evidence type="ECO:0000256" key="7">
    <source>
        <dbReference type="PROSITE-ProRule" id="PRU00505"/>
    </source>
</evidence>
<dbReference type="GO" id="GO:0005634">
    <property type="term" value="C:nucleus"/>
    <property type="evidence" value="ECO:0007669"/>
    <property type="project" value="UniProtKB-SubCell"/>
</dbReference>
<feature type="DNA-binding region" description="TEA" evidence="7">
    <location>
        <begin position="29"/>
        <end position="105"/>
    </location>
</feature>
<feature type="compositionally biased region" description="Polar residues" evidence="8">
    <location>
        <begin position="1"/>
        <end position="10"/>
    </location>
</feature>
<evidence type="ECO:0000256" key="8">
    <source>
        <dbReference type="SAM" id="MobiDB-lite"/>
    </source>
</evidence>
<dbReference type="Proteomes" id="UP000005207">
    <property type="component" value="Linkage group LG7"/>
</dbReference>
<dbReference type="PIRSF" id="PIRSF002603">
    <property type="entry name" value="TEF"/>
    <property type="match status" value="1"/>
</dbReference>
<keyword evidence="2 6" id="KW-0805">Transcription regulation</keyword>